<sequence>MALKDENKKAGKGAEVSSDEKVRRIFSRRQHRMVGSLSGATTPALASLPGARVLYVWGGLGQIRVAWPVYIYIYFSNSHVDRISLWLDEPRTVQLQCERSLE</sequence>
<accession>A0AAE1DHC7</accession>
<name>A0AAE1DHC7_9GAST</name>
<dbReference type="Proteomes" id="UP001283361">
    <property type="component" value="Unassembled WGS sequence"/>
</dbReference>
<dbReference type="EMBL" id="JAWDGP010003917">
    <property type="protein sequence ID" value="KAK3769498.1"/>
    <property type="molecule type" value="Genomic_DNA"/>
</dbReference>
<keyword evidence="2" id="KW-1185">Reference proteome</keyword>
<evidence type="ECO:0000313" key="1">
    <source>
        <dbReference type="EMBL" id="KAK3769498.1"/>
    </source>
</evidence>
<reference evidence="1" key="1">
    <citation type="journal article" date="2023" name="G3 (Bethesda)">
        <title>A reference genome for the long-term kleptoplast-retaining sea slug Elysia crispata morphotype clarki.</title>
        <authorList>
            <person name="Eastman K.E."/>
            <person name="Pendleton A.L."/>
            <person name="Shaikh M.A."/>
            <person name="Suttiyut T."/>
            <person name="Ogas R."/>
            <person name="Tomko P."/>
            <person name="Gavelis G."/>
            <person name="Widhalm J.R."/>
            <person name="Wisecaver J.H."/>
        </authorList>
    </citation>
    <scope>NUCLEOTIDE SEQUENCE</scope>
    <source>
        <strain evidence="1">ECLA1</strain>
    </source>
</reference>
<organism evidence="1 2">
    <name type="scientific">Elysia crispata</name>
    <name type="common">lettuce slug</name>
    <dbReference type="NCBI Taxonomy" id="231223"/>
    <lineage>
        <taxon>Eukaryota</taxon>
        <taxon>Metazoa</taxon>
        <taxon>Spiralia</taxon>
        <taxon>Lophotrochozoa</taxon>
        <taxon>Mollusca</taxon>
        <taxon>Gastropoda</taxon>
        <taxon>Heterobranchia</taxon>
        <taxon>Euthyneura</taxon>
        <taxon>Panpulmonata</taxon>
        <taxon>Sacoglossa</taxon>
        <taxon>Placobranchoidea</taxon>
        <taxon>Plakobranchidae</taxon>
        <taxon>Elysia</taxon>
    </lineage>
</organism>
<protein>
    <submittedName>
        <fullName evidence="1">Uncharacterized protein</fullName>
    </submittedName>
</protein>
<comment type="caution">
    <text evidence="1">The sequence shown here is derived from an EMBL/GenBank/DDBJ whole genome shotgun (WGS) entry which is preliminary data.</text>
</comment>
<evidence type="ECO:0000313" key="2">
    <source>
        <dbReference type="Proteomes" id="UP001283361"/>
    </source>
</evidence>
<dbReference type="AlphaFoldDB" id="A0AAE1DHC7"/>
<gene>
    <name evidence="1" type="ORF">RRG08_027067</name>
</gene>
<proteinExistence type="predicted"/>